<dbReference type="AlphaFoldDB" id="A0A1I4ZU56"/>
<organism evidence="5 6">
    <name type="scientific">Cohaesibacter marisflavi</name>
    <dbReference type="NCBI Taxonomy" id="655353"/>
    <lineage>
        <taxon>Bacteria</taxon>
        <taxon>Pseudomonadati</taxon>
        <taxon>Pseudomonadota</taxon>
        <taxon>Alphaproteobacteria</taxon>
        <taxon>Hyphomicrobiales</taxon>
        <taxon>Cohaesibacteraceae</taxon>
    </lineage>
</organism>
<evidence type="ECO:0000256" key="2">
    <source>
        <dbReference type="ARBA" id="ARBA00022679"/>
    </source>
</evidence>
<dbReference type="GO" id="GO:0051191">
    <property type="term" value="P:prosthetic group biosynthetic process"/>
    <property type="evidence" value="ECO:0007669"/>
    <property type="project" value="InterPro"/>
</dbReference>
<dbReference type="EC" id="2.7.7.61" evidence="1"/>
<dbReference type="NCBIfam" id="TIGR03124">
    <property type="entry name" value="citrate_citX"/>
    <property type="match status" value="1"/>
</dbReference>
<sequence length="179" mass="20397">MKEPCWTDGPEVALKDMLLARERRVRRREDGLAHYRMPTITFSVVMPGPVKLCPMSELLAKEAERAVHEKLSAKGWENHMLWSQNASTGPEALFAVASEAEKLKKAMVELEERHPLGRLWDLDVHGADGRAVSRRDIGMAPRRCLICDQPAHACARSRTHEIGDIIRAMEERMRSYLEK</sequence>
<dbReference type="EMBL" id="FOVR01000001">
    <property type="protein sequence ID" value="SFN53583.1"/>
    <property type="molecule type" value="Genomic_DNA"/>
</dbReference>
<proteinExistence type="predicted"/>
<evidence type="ECO:0000313" key="5">
    <source>
        <dbReference type="EMBL" id="SFN53583.1"/>
    </source>
</evidence>
<name>A0A1I4ZU56_9HYPH</name>
<evidence type="ECO:0000313" key="6">
    <source>
        <dbReference type="Proteomes" id="UP000199236"/>
    </source>
</evidence>
<reference evidence="5 6" key="1">
    <citation type="submission" date="2016-10" db="EMBL/GenBank/DDBJ databases">
        <authorList>
            <person name="de Groot N.N."/>
        </authorList>
    </citation>
    <scope>NUCLEOTIDE SEQUENCE [LARGE SCALE GENOMIC DNA]</scope>
    <source>
        <strain evidence="5 6">CGMCC 1.9157</strain>
    </source>
</reference>
<accession>A0A1I4ZU56</accession>
<keyword evidence="6" id="KW-1185">Reference proteome</keyword>
<dbReference type="GO" id="GO:0050519">
    <property type="term" value="F:holo-citrate lyase synthase activity"/>
    <property type="evidence" value="ECO:0007669"/>
    <property type="project" value="UniProtKB-EC"/>
</dbReference>
<dbReference type="RefSeq" id="WP_090067967.1">
    <property type="nucleotide sequence ID" value="NZ_FOVR01000001.1"/>
</dbReference>
<evidence type="ECO:0000256" key="4">
    <source>
        <dbReference type="ARBA" id="ARBA00048574"/>
    </source>
</evidence>
<dbReference type="OrthoDB" id="3196716at2"/>
<evidence type="ECO:0000256" key="3">
    <source>
        <dbReference type="ARBA" id="ARBA00022695"/>
    </source>
</evidence>
<dbReference type="InterPro" id="IPR005551">
    <property type="entry name" value="CitX"/>
</dbReference>
<dbReference type="Pfam" id="PF03802">
    <property type="entry name" value="CitX"/>
    <property type="match status" value="1"/>
</dbReference>
<keyword evidence="2" id="KW-0808">Transferase</keyword>
<comment type="catalytic activity">
    <reaction evidence="4">
        <text>apo-[citrate lyase ACP] + 2'-(5''-triphospho-alpha-D-ribosyl)-3'-dephospho-CoA = holo-[citrate lyase ACP] + diphosphate</text>
        <dbReference type="Rhea" id="RHEA:16333"/>
        <dbReference type="Rhea" id="RHEA-COMP:10157"/>
        <dbReference type="Rhea" id="RHEA-COMP:10158"/>
        <dbReference type="ChEBI" id="CHEBI:29999"/>
        <dbReference type="ChEBI" id="CHEBI:33019"/>
        <dbReference type="ChEBI" id="CHEBI:61378"/>
        <dbReference type="ChEBI" id="CHEBI:82683"/>
        <dbReference type="EC" id="2.7.7.61"/>
    </reaction>
</comment>
<dbReference type="Proteomes" id="UP000199236">
    <property type="component" value="Unassembled WGS sequence"/>
</dbReference>
<gene>
    <name evidence="5" type="ORF">SAMN04488056_101214</name>
</gene>
<evidence type="ECO:0000256" key="1">
    <source>
        <dbReference type="ARBA" id="ARBA00012524"/>
    </source>
</evidence>
<dbReference type="STRING" id="655353.SAMN04488056_101214"/>
<protein>
    <recommendedName>
        <fullName evidence="1">citrate lyase holo-[acyl-carrier protein] synthase</fullName>
        <ecNumber evidence="1">2.7.7.61</ecNumber>
    </recommendedName>
</protein>
<keyword evidence="3" id="KW-0548">Nucleotidyltransferase</keyword>